<dbReference type="PROSITE" id="PS50835">
    <property type="entry name" value="IG_LIKE"/>
    <property type="match status" value="3"/>
</dbReference>
<dbReference type="CDD" id="cd00063">
    <property type="entry name" value="FN3"/>
    <property type="match status" value="3"/>
</dbReference>
<dbReference type="SUPFAM" id="SSF49265">
    <property type="entry name" value="Fibronectin type III"/>
    <property type="match status" value="2"/>
</dbReference>
<organism evidence="6">
    <name type="scientific">Sarcoptes scabiei</name>
    <name type="common">Itch mite</name>
    <name type="synonym">Acarus scabiei</name>
    <dbReference type="NCBI Taxonomy" id="52283"/>
    <lineage>
        <taxon>Eukaryota</taxon>
        <taxon>Metazoa</taxon>
        <taxon>Ecdysozoa</taxon>
        <taxon>Arthropoda</taxon>
        <taxon>Chelicerata</taxon>
        <taxon>Arachnida</taxon>
        <taxon>Acari</taxon>
        <taxon>Acariformes</taxon>
        <taxon>Sarcoptiformes</taxon>
        <taxon>Astigmata</taxon>
        <taxon>Psoroptidia</taxon>
        <taxon>Sarcoptoidea</taxon>
        <taxon>Sarcoptidae</taxon>
        <taxon>Sarcoptinae</taxon>
        <taxon>Sarcoptes</taxon>
    </lineage>
</organism>
<protein>
    <submittedName>
        <fullName evidence="6">Down syndrome cell adhesion molecule-like protein Dscam2</fullName>
    </submittedName>
</protein>
<dbReference type="Proteomes" id="UP000070412">
    <property type="component" value="Unassembled WGS sequence"/>
</dbReference>
<dbReference type="Pfam" id="PF07679">
    <property type="entry name" value="I-set"/>
    <property type="match status" value="1"/>
</dbReference>
<gene>
    <name evidence="6" type="ORF">SSS_5754</name>
</gene>
<feature type="chain" id="PRO_5038259203" evidence="3">
    <location>
        <begin position="21"/>
        <end position="816"/>
    </location>
</feature>
<dbReference type="OrthoDB" id="5969272at2759"/>
<dbReference type="InterPro" id="IPR036179">
    <property type="entry name" value="Ig-like_dom_sf"/>
</dbReference>
<sequence>MKFYPHSLWFLSLIIVQISAIPYPSSTSTRLGIRPRLKSFHFDPNIIEGQTVRVFCQLLDGSQPLSFQWLKNGQPLLSASSNKNDDRIEIQTFNDYSSLAIYNIDRKLHSGNFTCLVSNSFGSDQHSSILIVQEPPSFLEKPQDLSIGLKDSITLQCRANPGPIKTVIKWNRIHFDGNFGVDVPPSSYTTSLTKDSRREQISSGEELNLNDIRIDDGGLYECVLENPHNHLTISHQFSITVNVPAYFKQKSDQIEVKRGETAKLICETFGAKPINIFWLRQNVQSGEFEPINFDYTQESFSFPRYVPLEKNFDSDFNSDYLSASNSDPLLKPNPFVNNNRTLFELHINSVDSFDNGLYACRSRNDFGEDLRRINLFVQDVPAAVRQLRLTQIWTSEASISWFSPDSIGNSPILHYTVQYWRETRLPNSTMVSSGYRLHEIEVPATSTTCIIKNLSPGTSYAVRVVAINQFGRGQSSQLLRFNTEEEMPSAAPIDILAESQGTSKLRIRWKAPPKSHWNGRLKGYYLGYRLISSVNDGVEDKNNLHSQNQNEPESDKRVYAYKQIEFNGLAEDNYLEEFVLTGLNRASLYGIILKCFNEVGEGPSSHEIFVSTASKDPPPKPTLMLIETKENHVVLKWNQQQKDSNEIIHYRIFFKEDKRPVWQEIEIDGSTLSHDDSDPDHYVYQLNGLNQGTGYQLYLRSLCEDKTSMSEPSNVISVRMSSEVSPSNFLNSRAMEQPFHIAAIPTVYSQPTLSTFQQTQVPPYFRFSFIVPIAVAIVIIVIACVGAYVYIRIDDRQAQMKLYSAAAAATNSYVGT</sequence>
<keyword evidence="8" id="KW-1185">Reference proteome</keyword>
<dbReference type="EMBL" id="WVUK01000062">
    <property type="protein sequence ID" value="KAF7490385.1"/>
    <property type="molecule type" value="Genomic_DNA"/>
</dbReference>
<dbReference type="InterPro" id="IPR003599">
    <property type="entry name" value="Ig_sub"/>
</dbReference>
<evidence type="ECO:0000259" key="5">
    <source>
        <dbReference type="PROSITE" id="PS50853"/>
    </source>
</evidence>
<dbReference type="PROSITE" id="PS50853">
    <property type="entry name" value="FN3"/>
    <property type="match status" value="2"/>
</dbReference>
<keyword evidence="2" id="KW-0472">Membrane</keyword>
<dbReference type="EnsemblMetazoa" id="SSS_5754s_mrna">
    <property type="protein sequence ID" value="KAF7490385.1"/>
    <property type="gene ID" value="SSS_5754"/>
</dbReference>
<accession>A0A834R663</accession>
<dbReference type="PANTHER" id="PTHR13817">
    <property type="entry name" value="TITIN"/>
    <property type="match status" value="1"/>
</dbReference>
<feature type="domain" description="Fibronectin type-III" evidence="5">
    <location>
        <begin position="383"/>
        <end position="486"/>
    </location>
</feature>
<dbReference type="SMART" id="SM00408">
    <property type="entry name" value="IGc2"/>
    <property type="match status" value="3"/>
</dbReference>
<dbReference type="InterPro" id="IPR007110">
    <property type="entry name" value="Ig-like_dom"/>
</dbReference>
<proteinExistence type="predicted"/>
<keyword evidence="3" id="KW-0732">Signal</keyword>
<feature type="domain" description="Fibronectin type-III" evidence="5">
    <location>
        <begin position="617"/>
        <end position="723"/>
    </location>
</feature>
<feature type="transmembrane region" description="Helical" evidence="2">
    <location>
        <begin position="764"/>
        <end position="791"/>
    </location>
</feature>
<dbReference type="GO" id="GO:0009653">
    <property type="term" value="P:anatomical structure morphogenesis"/>
    <property type="evidence" value="ECO:0007669"/>
    <property type="project" value="UniProtKB-ARBA"/>
</dbReference>
<evidence type="ECO:0000313" key="7">
    <source>
        <dbReference type="EnsemblMetazoa" id="KAF7490385.1"/>
    </source>
</evidence>
<keyword evidence="1" id="KW-0677">Repeat</keyword>
<evidence type="ECO:0000259" key="4">
    <source>
        <dbReference type="PROSITE" id="PS50835"/>
    </source>
</evidence>
<dbReference type="InterPro" id="IPR013783">
    <property type="entry name" value="Ig-like_fold"/>
</dbReference>
<keyword evidence="2" id="KW-0812">Transmembrane</keyword>
<dbReference type="PRINTS" id="PR00014">
    <property type="entry name" value="FNTYPEIII"/>
</dbReference>
<evidence type="ECO:0000313" key="8">
    <source>
        <dbReference type="Proteomes" id="UP000070412"/>
    </source>
</evidence>
<evidence type="ECO:0000256" key="3">
    <source>
        <dbReference type="SAM" id="SignalP"/>
    </source>
</evidence>
<evidence type="ECO:0000256" key="1">
    <source>
        <dbReference type="ARBA" id="ARBA00022737"/>
    </source>
</evidence>
<dbReference type="InterPro" id="IPR003598">
    <property type="entry name" value="Ig_sub2"/>
</dbReference>
<evidence type="ECO:0000256" key="2">
    <source>
        <dbReference type="SAM" id="Phobius"/>
    </source>
</evidence>
<dbReference type="InterPro" id="IPR050964">
    <property type="entry name" value="Striated_Muscle_Regulatory"/>
</dbReference>
<dbReference type="Gene3D" id="2.60.40.10">
    <property type="entry name" value="Immunoglobulins"/>
    <property type="match status" value="6"/>
</dbReference>
<name>A0A834R663_SARSC</name>
<reference evidence="7" key="3">
    <citation type="submission" date="2022-06" db="UniProtKB">
        <authorList>
            <consortium name="EnsemblMetazoa"/>
        </authorList>
    </citation>
    <scope>IDENTIFICATION</scope>
</reference>
<dbReference type="AlphaFoldDB" id="A0A834R663"/>
<feature type="domain" description="Ig-like" evidence="4">
    <location>
        <begin position="244"/>
        <end position="374"/>
    </location>
</feature>
<dbReference type="SMART" id="SM00409">
    <property type="entry name" value="IG"/>
    <property type="match status" value="3"/>
</dbReference>
<dbReference type="Pfam" id="PF00041">
    <property type="entry name" value="fn3"/>
    <property type="match status" value="2"/>
</dbReference>
<dbReference type="InterPro" id="IPR003961">
    <property type="entry name" value="FN3_dom"/>
</dbReference>
<feature type="domain" description="Ig-like" evidence="4">
    <location>
        <begin position="35"/>
        <end position="131"/>
    </location>
</feature>
<dbReference type="SUPFAM" id="SSF48726">
    <property type="entry name" value="Immunoglobulin"/>
    <property type="match status" value="3"/>
</dbReference>
<feature type="domain" description="Ig-like" evidence="4">
    <location>
        <begin position="136"/>
        <end position="240"/>
    </location>
</feature>
<reference evidence="8" key="1">
    <citation type="journal article" date="2020" name="PLoS Negl. Trop. Dis.">
        <title>High-quality nuclear genome for Sarcoptes scabiei-A critical resource for a neglected parasite.</title>
        <authorList>
            <person name="Korhonen P.K."/>
            <person name="Gasser R.B."/>
            <person name="Ma G."/>
            <person name="Wang T."/>
            <person name="Stroehlein A.J."/>
            <person name="Young N.D."/>
            <person name="Ang C.S."/>
            <person name="Fernando D.D."/>
            <person name="Lu H.C."/>
            <person name="Taylor S."/>
            <person name="Reynolds S.L."/>
            <person name="Mofiz E."/>
            <person name="Najaraj S.H."/>
            <person name="Gowda H."/>
            <person name="Madugundu A."/>
            <person name="Renuse S."/>
            <person name="Holt D."/>
            <person name="Pandey A."/>
            <person name="Papenfuss A.T."/>
            <person name="Fischer K."/>
        </authorList>
    </citation>
    <scope>NUCLEOTIDE SEQUENCE [LARGE SCALE GENOMIC DNA]</scope>
</reference>
<dbReference type="SMART" id="SM00060">
    <property type="entry name" value="FN3"/>
    <property type="match status" value="3"/>
</dbReference>
<reference evidence="6" key="2">
    <citation type="submission" date="2020-01" db="EMBL/GenBank/DDBJ databases">
        <authorList>
            <person name="Korhonen P.K.K."/>
            <person name="Guangxu M.G."/>
            <person name="Wang T.W."/>
            <person name="Stroehlein A.J.S."/>
            <person name="Young N.D."/>
            <person name="Ang C.-S.A."/>
            <person name="Fernando D.W.F."/>
            <person name="Lu H.L."/>
            <person name="Taylor S.T."/>
            <person name="Ehtesham M.E.M."/>
            <person name="Najaraj S.H.N."/>
            <person name="Harsha G.H.G."/>
            <person name="Madugundu A.M."/>
            <person name="Renuse S.R."/>
            <person name="Holt D.H."/>
            <person name="Pandey A.P."/>
            <person name="Papenfuss A.P."/>
            <person name="Gasser R.B.G."/>
            <person name="Fischer K.F."/>
        </authorList>
    </citation>
    <scope>NUCLEOTIDE SEQUENCE</scope>
    <source>
        <strain evidence="6">SSS_KF_BRIS2020</strain>
    </source>
</reference>
<dbReference type="InterPro" id="IPR036116">
    <property type="entry name" value="FN3_sf"/>
</dbReference>
<keyword evidence="2" id="KW-1133">Transmembrane helix</keyword>
<dbReference type="InterPro" id="IPR013098">
    <property type="entry name" value="Ig_I-set"/>
</dbReference>
<feature type="signal peptide" evidence="3">
    <location>
        <begin position="1"/>
        <end position="20"/>
    </location>
</feature>
<dbReference type="PANTHER" id="PTHR13817:SF166">
    <property type="entry name" value="NEURONAL IGCAM-RELATED"/>
    <property type="match status" value="1"/>
</dbReference>
<evidence type="ECO:0000313" key="6">
    <source>
        <dbReference type="EMBL" id="KAF7490385.1"/>
    </source>
</evidence>
<dbReference type="GO" id="GO:0030154">
    <property type="term" value="P:cell differentiation"/>
    <property type="evidence" value="ECO:0007669"/>
    <property type="project" value="UniProtKB-ARBA"/>
</dbReference>